<evidence type="ECO:0000256" key="4">
    <source>
        <dbReference type="ARBA" id="ARBA00022801"/>
    </source>
</evidence>
<dbReference type="SUPFAM" id="SSF47819">
    <property type="entry name" value="HRDC-like"/>
    <property type="match status" value="2"/>
</dbReference>
<keyword evidence="4 6" id="KW-0378">Hydrolase</keyword>
<keyword evidence="9" id="KW-1185">Reference proteome</keyword>
<dbReference type="GO" id="GO:0000166">
    <property type="term" value="F:nucleotide binding"/>
    <property type="evidence" value="ECO:0007669"/>
    <property type="project" value="InterPro"/>
</dbReference>
<comment type="cofactor">
    <cofactor evidence="6">
        <name>a divalent metal cation</name>
        <dbReference type="ChEBI" id="CHEBI:60240"/>
    </cofactor>
</comment>
<dbReference type="Pfam" id="PF00570">
    <property type="entry name" value="HRDC"/>
    <property type="match status" value="1"/>
</dbReference>
<dbReference type="InterPro" id="IPR010997">
    <property type="entry name" value="HRDC-like_sf"/>
</dbReference>
<dbReference type="InterPro" id="IPR006292">
    <property type="entry name" value="RNase_D"/>
</dbReference>
<accession>A0A7Y0HF19</accession>
<dbReference type="GO" id="GO:0005737">
    <property type="term" value="C:cytoplasm"/>
    <property type="evidence" value="ECO:0007669"/>
    <property type="project" value="UniProtKB-SubCell"/>
</dbReference>
<keyword evidence="2 6" id="KW-0819">tRNA processing</keyword>
<dbReference type="HAMAP" id="MF_01899">
    <property type="entry name" value="RNase_D"/>
    <property type="match status" value="1"/>
</dbReference>
<dbReference type="InterPro" id="IPR051086">
    <property type="entry name" value="RNase_D-like"/>
</dbReference>
<comment type="subcellular location">
    <subcellularLocation>
        <location evidence="6">Cytoplasm</location>
    </subcellularLocation>
</comment>
<dbReference type="RefSeq" id="WP_169624427.1">
    <property type="nucleotide sequence ID" value="NZ_JABBNT010000002.1"/>
</dbReference>
<keyword evidence="3 6" id="KW-0540">Nuclease</keyword>
<organism evidence="8 9">
    <name type="scientific">Pacificispira spongiicola</name>
    <dbReference type="NCBI Taxonomy" id="2729598"/>
    <lineage>
        <taxon>Bacteria</taxon>
        <taxon>Pseudomonadati</taxon>
        <taxon>Pseudomonadota</taxon>
        <taxon>Alphaproteobacteria</taxon>
        <taxon>Rhodospirillales</taxon>
        <taxon>Rhodospirillaceae</taxon>
        <taxon>Pacificispira</taxon>
    </lineage>
</organism>
<dbReference type="SMART" id="SM00341">
    <property type="entry name" value="HRDC"/>
    <property type="match status" value="1"/>
</dbReference>
<dbReference type="PROSITE" id="PS50967">
    <property type="entry name" value="HRDC"/>
    <property type="match status" value="1"/>
</dbReference>
<dbReference type="Proteomes" id="UP000539372">
    <property type="component" value="Unassembled WGS sequence"/>
</dbReference>
<evidence type="ECO:0000313" key="8">
    <source>
        <dbReference type="EMBL" id="NMM44123.1"/>
    </source>
</evidence>
<dbReference type="PANTHER" id="PTHR47649:SF1">
    <property type="entry name" value="RIBONUCLEASE D"/>
    <property type="match status" value="1"/>
</dbReference>
<dbReference type="Gene3D" id="3.30.420.10">
    <property type="entry name" value="Ribonuclease H-like superfamily/Ribonuclease H"/>
    <property type="match status" value="1"/>
</dbReference>
<keyword evidence="5 6" id="KW-0269">Exonuclease</keyword>
<dbReference type="EMBL" id="JABBNT010000002">
    <property type="protein sequence ID" value="NMM44123.1"/>
    <property type="molecule type" value="Genomic_DNA"/>
</dbReference>
<comment type="catalytic activity">
    <reaction evidence="6">
        <text>Exonucleolytic cleavage that removes extra residues from the 3'-terminus of tRNA to produce 5'-mononucleotides.</text>
        <dbReference type="EC" id="3.1.13.5"/>
    </reaction>
</comment>
<dbReference type="InterPro" id="IPR044876">
    <property type="entry name" value="HRDC_dom_sf"/>
</dbReference>
<comment type="function">
    <text evidence="6">Exonuclease involved in the 3' processing of various precursor tRNAs. Initiates hydrolysis at the 3'-terminus of an RNA molecule and releases 5'-mononucleotides.</text>
</comment>
<dbReference type="GO" id="GO:0033890">
    <property type="term" value="F:ribonuclease D activity"/>
    <property type="evidence" value="ECO:0007669"/>
    <property type="project" value="UniProtKB-UniRule"/>
</dbReference>
<evidence type="ECO:0000313" key="9">
    <source>
        <dbReference type="Proteomes" id="UP000539372"/>
    </source>
</evidence>
<name>A0A7Y0HF19_9PROT</name>
<protein>
    <recommendedName>
        <fullName evidence="6">Ribonuclease D</fullName>
        <shortName evidence="6">RNase D</shortName>
        <ecNumber evidence="6">3.1.13.5</ecNumber>
    </recommendedName>
</protein>
<evidence type="ECO:0000256" key="3">
    <source>
        <dbReference type="ARBA" id="ARBA00022722"/>
    </source>
</evidence>
<comment type="caution">
    <text evidence="8">The sequence shown here is derived from an EMBL/GenBank/DDBJ whole genome shotgun (WGS) entry which is preliminary data.</text>
</comment>
<proteinExistence type="inferred from homology"/>
<dbReference type="CDD" id="cd06142">
    <property type="entry name" value="RNaseD_exo"/>
    <property type="match status" value="1"/>
</dbReference>
<sequence length="388" mass="43112">MSKALISTTDALSEYCRSIADAPWVTVDTEFMRDKTYWPKLCLLQIAAPGDDTERAIDPLAEGIDLAPVFEIMRNPKQIKIFHAARQDLEIFYNLMGEVPAPIFDSQVAAMVCGFGDQVGYEALVKKICRAELDKSSRFTDWAHRPLTDRQITYALSDVTHLRDIYLFLSQRLAETDRSHWLEEEMSILSSADTYRNEPEDAWRRVKVRGGKPRFLQVVREVAAWREREAQARDIPRNRIIKDDSLLDIAGSAPKSLEDLARIRGLGRGFAEGKLGQGVLDAVERAMAVPKDDLPHPPKQEALPPGLGPMTDLLKVLLKRNSESAGVASRLIANADDLERIAADDSAAVPALSGWRRELFGEDALSLKHGKIALTGGDGGIDVIRKEG</sequence>
<comment type="similarity">
    <text evidence="6">Belongs to the RNase D family.</text>
</comment>
<gene>
    <name evidence="6 8" type="primary">rnd</name>
    <name evidence="8" type="ORF">HH303_06520</name>
</gene>
<dbReference type="GO" id="GO:0008408">
    <property type="term" value="F:3'-5' exonuclease activity"/>
    <property type="evidence" value="ECO:0007669"/>
    <property type="project" value="InterPro"/>
</dbReference>
<dbReference type="InterPro" id="IPR002121">
    <property type="entry name" value="HRDC_dom"/>
</dbReference>
<dbReference type="GO" id="GO:0042780">
    <property type="term" value="P:tRNA 3'-end processing"/>
    <property type="evidence" value="ECO:0007669"/>
    <property type="project" value="UniProtKB-UniRule"/>
</dbReference>
<dbReference type="NCBIfam" id="TIGR01388">
    <property type="entry name" value="rnd"/>
    <property type="match status" value="1"/>
</dbReference>
<evidence type="ECO:0000256" key="1">
    <source>
        <dbReference type="ARBA" id="ARBA00022490"/>
    </source>
</evidence>
<dbReference type="GO" id="GO:0003676">
    <property type="term" value="F:nucleic acid binding"/>
    <property type="evidence" value="ECO:0007669"/>
    <property type="project" value="InterPro"/>
</dbReference>
<keyword evidence="1 6" id="KW-0963">Cytoplasm</keyword>
<feature type="domain" description="HRDC" evidence="7">
    <location>
        <begin position="212"/>
        <end position="293"/>
    </location>
</feature>
<dbReference type="SUPFAM" id="SSF53098">
    <property type="entry name" value="Ribonuclease H-like"/>
    <property type="match status" value="1"/>
</dbReference>
<evidence type="ECO:0000256" key="2">
    <source>
        <dbReference type="ARBA" id="ARBA00022694"/>
    </source>
</evidence>
<dbReference type="SMART" id="SM00474">
    <property type="entry name" value="35EXOc"/>
    <property type="match status" value="1"/>
</dbReference>
<dbReference type="Pfam" id="PF01612">
    <property type="entry name" value="DNA_pol_A_exo1"/>
    <property type="match status" value="1"/>
</dbReference>
<dbReference type="EC" id="3.1.13.5" evidence="6"/>
<reference evidence="8 9" key="1">
    <citation type="submission" date="2020-04" db="EMBL/GenBank/DDBJ databases">
        <title>Rhodospirillaceae bacterium KN72 isolated from deep sea.</title>
        <authorList>
            <person name="Zhang D.-C."/>
        </authorList>
    </citation>
    <scope>NUCLEOTIDE SEQUENCE [LARGE SCALE GENOMIC DNA]</scope>
    <source>
        <strain evidence="8 9">KN72</strain>
    </source>
</reference>
<evidence type="ECO:0000259" key="7">
    <source>
        <dbReference type="PROSITE" id="PS50967"/>
    </source>
</evidence>
<evidence type="ECO:0000256" key="5">
    <source>
        <dbReference type="ARBA" id="ARBA00022839"/>
    </source>
</evidence>
<evidence type="ECO:0000256" key="6">
    <source>
        <dbReference type="HAMAP-Rule" id="MF_01899"/>
    </source>
</evidence>
<dbReference type="Gene3D" id="1.10.150.80">
    <property type="entry name" value="HRDC domain"/>
    <property type="match status" value="1"/>
</dbReference>
<dbReference type="InterPro" id="IPR012337">
    <property type="entry name" value="RNaseH-like_sf"/>
</dbReference>
<dbReference type="InterPro" id="IPR036397">
    <property type="entry name" value="RNaseH_sf"/>
</dbReference>
<dbReference type="PANTHER" id="PTHR47649">
    <property type="entry name" value="RIBONUCLEASE D"/>
    <property type="match status" value="1"/>
</dbReference>
<dbReference type="AlphaFoldDB" id="A0A7Y0HF19"/>
<dbReference type="InterPro" id="IPR002562">
    <property type="entry name" value="3'-5'_exonuclease_dom"/>
</dbReference>